<organism evidence="1 2">
    <name type="scientific">Elysia chlorotica</name>
    <name type="common">Eastern emerald elysia</name>
    <name type="synonym">Sea slug</name>
    <dbReference type="NCBI Taxonomy" id="188477"/>
    <lineage>
        <taxon>Eukaryota</taxon>
        <taxon>Metazoa</taxon>
        <taxon>Spiralia</taxon>
        <taxon>Lophotrochozoa</taxon>
        <taxon>Mollusca</taxon>
        <taxon>Gastropoda</taxon>
        <taxon>Heterobranchia</taxon>
        <taxon>Euthyneura</taxon>
        <taxon>Panpulmonata</taxon>
        <taxon>Sacoglossa</taxon>
        <taxon>Placobranchoidea</taxon>
        <taxon>Plakobranchidae</taxon>
        <taxon>Elysia</taxon>
    </lineage>
</organism>
<evidence type="ECO:0000313" key="1">
    <source>
        <dbReference type="EMBL" id="RUS79311.1"/>
    </source>
</evidence>
<dbReference type="EMBL" id="RQTK01000459">
    <property type="protein sequence ID" value="RUS79311.1"/>
    <property type="molecule type" value="Genomic_DNA"/>
</dbReference>
<name>A0A3S0ZJR2_ELYCH</name>
<gene>
    <name evidence="1" type="ORF">EGW08_012929</name>
</gene>
<protein>
    <submittedName>
        <fullName evidence="1">Uncharacterized protein</fullName>
    </submittedName>
</protein>
<accession>A0A3S0ZJR2</accession>
<keyword evidence="2" id="KW-1185">Reference proteome</keyword>
<dbReference type="Proteomes" id="UP000271974">
    <property type="component" value="Unassembled WGS sequence"/>
</dbReference>
<comment type="caution">
    <text evidence="1">The sequence shown here is derived from an EMBL/GenBank/DDBJ whole genome shotgun (WGS) entry which is preliminary data.</text>
</comment>
<feature type="non-terminal residue" evidence="1">
    <location>
        <position position="1"/>
    </location>
</feature>
<reference evidence="1 2" key="1">
    <citation type="submission" date="2019-01" db="EMBL/GenBank/DDBJ databases">
        <title>A draft genome assembly of the solar-powered sea slug Elysia chlorotica.</title>
        <authorList>
            <person name="Cai H."/>
            <person name="Li Q."/>
            <person name="Fang X."/>
            <person name="Li J."/>
            <person name="Curtis N.E."/>
            <person name="Altenburger A."/>
            <person name="Shibata T."/>
            <person name="Feng M."/>
            <person name="Maeda T."/>
            <person name="Schwartz J.A."/>
            <person name="Shigenobu S."/>
            <person name="Lundholm N."/>
            <person name="Nishiyama T."/>
            <person name="Yang H."/>
            <person name="Hasebe M."/>
            <person name="Li S."/>
            <person name="Pierce S.K."/>
            <person name="Wang J."/>
        </authorList>
    </citation>
    <scope>NUCLEOTIDE SEQUENCE [LARGE SCALE GENOMIC DNA]</scope>
    <source>
        <strain evidence="1">EC2010</strain>
        <tissue evidence="1">Whole organism of an adult</tissue>
    </source>
</reference>
<sequence>TLPLQDGSVLTHTDYALVVWSDADSQNTGTVTFANMSNLSFTHVYKSHLEKFLLSASNEVTFVSCHIHKVNGACLCSLKLSNHGAVECLPVADLVVCAAGNDLQLLLAITHTLE</sequence>
<proteinExistence type="predicted"/>
<evidence type="ECO:0000313" key="2">
    <source>
        <dbReference type="Proteomes" id="UP000271974"/>
    </source>
</evidence>
<dbReference type="AlphaFoldDB" id="A0A3S0ZJR2"/>